<evidence type="ECO:0000256" key="1">
    <source>
        <dbReference type="SAM" id="SignalP"/>
    </source>
</evidence>
<evidence type="ECO:0000313" key="3">
    <source>
        <dbReference type="Proteomes" id="UP000007721"/>
    </source>
</evidence>
<dbReference type="AlphaFoldDB" id="B9M334"/>
<proteinExistence type="predicted"/>
<dbReference type="OrthoDB" id="9848829at2"/>
<dbReference type="KEGG" id="geo:Geob_1084"/>
<reference evidence="2 3" key="1">
    <citation type="submission" date="2009-01" db="EMBL/GenBank/DDBJ databases">
        <title>Complete sequence of Geobacter sp. FRC-32.</title>
        <authorList>
            <consortium name="US DOE Joint Genome Institute"/>
            <person name="Lucas S."/>
            <person name="Copeland A."/>
            <person name="Lapidus A."/>
            <person name="Glavina del Rio T."/>
            <person name="Dalin E."/>
            <person name="Tice H."/>
            <person name="Bruce D."/>
            <person name="Goodwin L."/>
            <person name="Pitluck S."/>
            <person name="Saunders E."/>
            <person name="Brettin T."/>
            <person name="Detter J.C."/>
            <person name="Han C."/>
            <person name="Larimer F."/>
            <person name="Land M."/>
            <person name="Hauser L."/>
            <person name="Kyrpides N."/>
            <person name="Ovchinnikova G."/>
            <person name="Kostka J."/>
            <person name="Richardson P."/>
        </authorList>
    </citation>
    <scope>NUCLEOTIDE SEQUENCE [LARGE SCALE GENOMIC DNA]</scope>
    <source>
        <strain evidence="3">DSM 22248 / JCM 15807 / FRC-32</strain>
    </source>
</reference>
<dbReference type="HOGENOM" id="CLU_1265436_0_0_7"/>
<gene>
    <name evidence="2" type="ordered locus">Geob_1084</name>
</gene>
<dbReference type="STRING" id="316067.Geob_1084"/>
<accession>B9M334</accession>
<feature type="signal peptide" evidence="1">
    <location>
        <begin position="1"/>
        <end position="25"/>
    </location>
</feature>
<protein>
    <submittedName>
        <fullName evidence="2">Uncharacterized protein</fullName>
    </submittedName>
</protein>
<keyword evidence="3" id="KW-1185">Reference proteome</keyword>
<sequence>MEAIKTFCITMAAALSFVLSVPLHAAEVKVLDDLDKTIHADAIKDRCSRYQQASLALQKSLDELNTDEEISSIFRINKVLAQVAQSEKMMARTSEELAELNGYLTVNKEKLVTNGLEMFLPLAKLNDVGYKGYEEALKAYLAAFNDMLEYSKSNMPALRVGRKAEMDAYDNLYSRYVAATDRQGEAYTRWSQFLLDFFQEYPLLRPYLEQKPKKEEMS</sequence>
<dbReference type="RefSeq" id="WP_012646173.1">
    <property type="nucleotide sequence ID" value="NC_011979.1"/>
</dbReference>
<dbReference type="Proteomes" id="UP000007721">
    <property type="component" value="Chromosome"/>
</dbReference>
<organism evidence="2 3">
    <name type="scientific">Geotalea daltonii (strain DSM 22248 / JCM 15807 / FRC-32)</name>
    <name type="common">Geobacter daltonii</name>
    <dbReference type="NCBI Taxonomy" id="316067"/>
    <lineage>
        <taxon>Bacteria</taxon>
        <taxon>Pseudomonadati</taxon>
        <taxon>Thermodesulfobacteriota</taxon>
        <taxon>Desulfuromonadia</taxon>
        <taxon>Geobacterales</taxon>
        <taxon>Geobacteraceae</taxon>
        <taxon>Geotalea</taxon>
    </lineage>
</organism>
<name>B9M334_GEODF</name>
<feature type="chain" id="PRO_5002888912" evidence="1">
    <location>
        <begin position="26"/>
        <end position="218"/>
    </location>
</feature>
<evidence type="ECO:0000313" key="2">
    <source>
        <dbReference type="EMBL" id="ACM19444.1"/>
    </source>
</evidence>
<dbReference type="EMBL" id="CP001390">
    <property type="protein sequence ID" value="ACM19444.1"/>
    <property type="molecule type" value="Genomic_DNA"/>
</dbReference>
<keyword evidence="1" id="KW-0732">Signal</keyword>